<comment type="similarity">
    <text evidence="1">Belongs to the N(4)/N(6)-methyltransferase family.</text>
</comment>
<evidence type="ECO:0000256" key="2">
    <source>
        <dbReference type="ARBA" id="ARBA00022603"/>
    </source>
</evidence>
<dbReference type="InterPro" id="IPR001091">
    <property type="entry name" value="RM_Methyltransferase"/>
</dbReference>
<accession>A0A6J5L2I4</accession>
<evidence type="ECO:0000256" key="1">
    <source>
        <dbReference type="ARBA" id="ARBA00006594"/>
    </source>
</evidence>
<name>A0A6J5L2I4_9CAUD</name>
<dbReference type="PROSITE" id="PS00092">
    <property type="entry name" value="N6_MTASE"/>
    <property type="match status" value="1"/>
</dbReference>
<dbReference type="InterPro" id="IPR029063">
    <property type="entry name" value="SAM-dependent_MTases_sf"/>
</dbReference>
<keyword evidence="3" id="KW-0808">Transferase</keyword>
<reference evidence="5" key="1">
    <citation type="submission" date="2020-04" db="EMBL/GenBank/DDBJ databases">
        <authorList>
            <person name="Chiriac C."/>
            <person name="Salcher M."/>
            <person name="Ghai R."/>
            <person name="Kavagutti S V."/>
        </authorList>
    </citation>
    <scope>NUCLEOTIDE SEQUENCE</scope>
</reference>
<dbReference type="PANTHER" id="PTHR13370:SF3">
    <property type="entry name" value="TRNA (GUANINE(10)-N2)-METHYLTRANSFERASE HOMOLOG"/>
    <property type="match status" value="1"/>
</dbReference>
<dbReference type="GO" id="GO:0032259">
    <property type="term" value="P:methylation"/>
    <property type="evidence" value="ECO:0007669"/>
    <property type="project" value="UniProtKB-KW"/>
</dbReference>
<dbReference type="GO" id="GO:0003677">
    <property type="term" value="F:DNA binding"/>
    <property type="evidence" value="ECO:0007669"/>
    <property type="project" value="InterPro"/>
</dbReference>
<proteinExistence type="inferred from homology"/>
<organism evidence="5">
    <name type="scientific">uncultured Caudovirales phage</name>
    <dbReference type="NCBI Taxonomy" id="2100421"/>
    <lineage>
        <taxon>Viruses</taxon>
        <taxon>Duplodnaviria</taxon>
        <taxon>Heunggongvirae</taxon>
        <taxon>Uroviricota</taxon>
        <taxon>Caudoviricetes</taxon>
        <taxon>Peduoviridae</taxon>
        <taxon>Maltschvirus</taxon>
        <taxon>Maltschvirus maltsch</taxon>
    </lineage>
</organism>
<feature type="domain" description="DNA methylase N-4/N-6" evidence="4">
    <location>
        <begin position="125"/>
        <end position="206"/>
    </location>
</feature>
<dbReference type="Pfam" id="PF01555">
    <property type="entry name" value="N6_N4_Mtase"/>
    <property type="match status" value="1"/>
</dbReference>
<dbReference type="GO" id="GO:0009007">
    <property type="term" value="F:site-specific DNA-methyltransferase (adenine-specific) activity"/>
    <property type="evidence" value="ECO:0007669"/>
    <property type="project" value="TreeGrafter"/>
</dbReference>
<dbReference type="SUPFAM" id="SSF53335">
    <property type="entry name" value="S-adenosyl-L-methionine-dependent methyltransferases"/>
    <property type="match status" value="1"/>
</dbReference>
<dbReference type="InterPro" id="IPR002052">
    <property type="entry name" value="DNA_methylase_N6_adenine_CS"/>
</dbReference>
<keyword evidence="2 5" id="KW-0489">Methyltransferase</keyword>
<evidence type="ECO:0000259" key="4">
    <source>
        <dbReference type="Pfam" id="PF01555"/>
    </source>
</evidence>
<gene>
    <name evidence="5" type="ORF">UFOVP92_10</name>
</gene>
<dbReference type="InterPro" id="IPR002941">
    <property type="entry name" value="DNA_methylase_N4/N6"/>
</dbReference>
<evidence type="ECO:0000256" key="3">
    <source>
        <dbReference type="ARBA" id="ARBA00022679"/>
    </source>
</evidence>
<dbReference type="Gene3D" id="3.40.50.150">
    <property type="entry name" value="Vaccinia Virus protein VP39"/>
    <property type="match status" value="1"/>
</dbReference>
<protein>
    <submittedName>
        <fullName evidence="5">DNA methylase N-4/N-6</fullName>
    </submittedName>
</protein>
<sequence>MNPVIIGNATLYLGDCMEVLPTLGRFDAVITDPPYGISVDREMANKSGTQYGKAAAPKGNYFASGWDDKPMSYDMAQMLVDKSSEAIFWGGNYYGMPPSSCWLVWDKKNGTNNFADCELAWTNIEKPVRKIEWMWNGMLRQGGEERNGHPTQKPLAVMVFSIEQCIGNPQTILDPFMGSGTTGVAAIQLGRSFTGIEREPKYFDIACERISKAAAQGQLFEPEPMKQVQETFL</sequence>
<dbReference type="PANTHER" id="PTHR13370">
    <property type="entry name" value="RNA METHYLASE-RELATED"/>
    <property type="match status" value="1"/>
</dbReference>
<dbReference type="PRINTS" id="PR00508">
    <property type="entry name" value="S21N4MTFRASE"/>
</dbReference>
<evidence type="ECO:0000313" key="5">
    <source>
        <dbReference type="EMBL" id="CAB4127516.1"/>
    </source>
</evidence>
<dbReference type="EMBL" id="LR796211">
    <property type="protein sequence ID" value="CAB4127516.1"/>
    <property type="molecule type" value="Genomic_DNA"/>
</dbReference>
<dbReference type="GO" id="GO:0008170">
    <property type="term" value="F:N-methyltransferase activity"/>
    <property type="evidence" value="ECO:0007669"/>
    <property type="project" value="InterPro"/>
</dbReference>